<accession>A0A6S6SVZ6</accession>
<proteinExistence type="predicted"/>
<reference evidence="1" key="1">
    <citation type="submission" date="2020-01" db="EMBL/GenBank/DDBJ databases">
        <authorList>
            <person name="Meier V. D."/>
            <person name="Meier V D."/>
        </authorList>
    </citation>
    <scope>NUCLEOTIDE SEQUENCE</scope>
    <source>
        <strain evidence="1">HLG_WM_MAG_04</strain>
    </source>
</reference>
<gene>
    <name evidence="1" type="ORF">HELGO_WM15237</name>
</gene>
<dbReference type="Pfam" id="PF02452">
    <property type="entry name" value="PemK_toxin"/>
    <property type="match status" value="1"/>
</dbReference>
<name>A0A6S6SVZ6_9BACT</name>
<dbReference type="Gene3D" id="2.30.30.110">
    <property type="match status" value="1"/>
</dbReference>
<dbReference type="InterPro" id="IPR003477">
    <property type="entry name" value="PemK-like"/>
</dbReference>
<organism evidence="1">
    <name type="scientific">uncultured Sulfurovum sp</name>
    <dbReference type="NCBI Taxonomy" id="269237"/>
    <lineage>
        <taxon>Bacteria</taxon>
        <taxon>Pseudomonadati</taxon>
        <taxon>Campylobacterota</taxon>
        <taxon>Epsilonproteobacteria</taxon>
        <taxon>Campylobacterales</taxon>
        <taxon>Sulfurovaceae</taxon>
        <taxon>Sulfurovum</taxon>
        <taxon>environmental samples</taxon>
    </lineage>
</organism>
<sequence>MDIKQFDIVLCEFFFSDISKSKNRPVLVFKDNLPYDDFVAIPISSKIEKLHEDEIIVSNDDLSTGTLPKTSKLMVRKTFVVSKKAIIKKYASIKSDSYDKYHKVFCDYFGCYK</sequence>
<dbReference type="SUPFAM" id="SSF50118">
    <property type="entry name" value="Cell growth inhibitor/plasmid maintenance toxic component"/>
    <property type="match status" value="1"/>
</dbReference>
<evidence type="ECO:0000313" key="1">
    <source>
        <dbReference type="EMBL" id="CAA6808756.1"/>
    </source>
</evidence>
<dbReference type="EMBL" id="CACVAX010000020">
    <property type="protein sequence ID" value="CAA6808756.1"/>
    <property type="molecule type" value="Genomic_DNA"/>
</dbReference>
<dbReference type="InterPro" id="IPR011067">
    <property type="entry name" value="Plasmid_toxin/cell-grow_inhib"/>
</dbReference>
<dbReference type="AlphaFoldDB" id="A0A6S6SVZ6"/>
<protein>
    <submittedName>
        <fullName evidence="1">Uncharacterized protein</fullName>
    </submittedName>
</protein>
<dbReference type="GO" id="GO:0003677">
    <property type="term" value="F:DNA binding"/>
    <property type="evidence" value="ECO:0007669"/>
    <property type="project" value="InterPro"/>
</dbReference>